<name>A0A699JKP9_TANCI</name>
<evidence type="ECO:0000313" key="1">
    <source>
        <dbReference type="EMBL" id="GFA40637.1"/>
    </source>
</evidence>
<protein>
    <submittedName>
        <fullName evidence="1">Uncharacterized protein</fullName>
    </submittedName>
</protein>
<gene>
    <name evidence="1" type="ORF">Tci_612609</name>
</gene>
<dbReference type="EMBL" id="BKCJ010418502">
    <property type="protein sequence ID" value="GFA40637.1"/>
    <property type="molecule type" value="Genomic_DNA"/>
</dbReference>
<accession>A0A699JKP9</accession>
<sequence length="100" mass="11595">MMSTCGLDYLHNMARGPRRASYVKLGLEVQLRLELVPGFYQSDLEQFTSGSAHFHTSPYYLLSSIAWQMSTRSRSTRAPLRDDWWTSLLLMAEWVCCQDK</sequence>
<comment type="caution">
    <text evidence="1">The sequence shown here is derived from an EMBL/GenBank/DDBJ whole genome shotgun (WGS) entry which is preliminary data.</text>
</comment>
<dbReference type="AlphaFoldDB" id="A0A699JKP9"/>
<organism evidence="1">
    <name type="scientific">Tanacetum cinerariifolium</name>
    <name type="common">Dalmatian daisy</name>
    <name type="synonym">Chrysanthemum cinerariifolium</name>
    <dbReference type="NCBI Taxonomy" id="118510"/>
    <lineage>
        <taxon>Eukaryota</taxon>
        <taxon>Viridiplantae</taxon>
        <taxon>Streptophyta</taxon>
        <taxon>Embryophyta</taxon>
        <taxon>Tracheophyta</taxon>
        <taxon>Spermatophyta</taxon>
        <taxon>Magnoliopsida</taxon>
        <taxon>eudicotyledons</taxon>
        <taxon>Gunneridae</taxon>
        <taxon>Pentapetalae</taxon>
        <taxon>asterids</taxon>
        <taxon>campanulids</taxon>
        <taxon>Asterales</taxon>
        <taxon>Asteraceae</taxon>
        <taxon>Asteroideae</taxon>
        <taxon>Anthemideae</taxon>
        <taxon>Anthemidinae</taxon>
        <taxon>Tanacetum</taxon>
    </lineage>
</organism>
<proteinExistence type="predicted"/>
<reference evidence="1" key="1">
    <citation type="journal article" date="2019" name="Sci. Rep.">
        <title>Draft genome of Tanacetum cinerariifolium, the natural source of mosquito coil.</title>
        <authorList>
            <person name="Yamashiro T."/>
            <person name="Shiraishi A."/>
            <person name="Satake H."/>
            <person name="Nakayama K."/>
        </authorList>
    </citation>
    <scope>NUCLEOTIDE SEQUENCE</scope>
</reference>